<dbReference type="Gene3D" id="2.60.120.620">
    <property type="entry name" value="q2cbj1_9rhob like domain"/>
    <property type="match status" value="1"/>
</dbReference>
<comment type="caution">
    <text evidence="1">The sequence shown here is derived from an EMBL/GenBank/DDBJ whole genome shotgun (WGS) entry which is preliminary data.</text>
</comment>
<evidence type="ECO:0000313" key="2">
    <source>
        <dbReference type="Proteomes" id="UP001273209"/>
    </source>
</evidence>
<dbReference type="AlphaFoldDB" id="A0AAE1LV43"/>
<dbReference type="InterPro" id="IPR008775">
    <property type="entry name" value="Phytyl_CoA_dOase-like"/>
</dbReference>
<proteinExistence type="predicted"/>
<dbReference type="Proteomes" id="UP001273209">
    <property type="component" value="Unassembled WGS sequence"/>
</dbReference>
<dbReference type="RefSeq" id="XP_062750771.1">
    <property type="nucleotide sequence ID" value="XM_062894334.1"/>
</dbReference>
<accession>A0AAE1LV43</accession>
<name>A0AAE1LV43_9HYPO</name>
<gene>
    <name evidence="1" type="ORF">Triagg1_10280</name>
</gene>
<dbReference type="InterPro" id="IPR051961">
    <property type="entry name" value="Fungal_Metabolite_Diox"/>
</dbReference>
<sequence length="781" mass="86261">MYPDMRTVTYATVCACVCGHVIFASTPLLPYPAAVTLTDRVVSQPGAAGRNRFPSPESPRDALELPDVAWYFHNYITELAKWYDLGDALRQFATKVPELALDEPLLFSAVIALSAEHLCQTTGPKIAREMAGFYHSRCVAYLIKLDEKSELLTNGVALAAACLLRSYEILDEDIDPNRHLRGAYSLASCEGSIAGSPPESLLAAGFWNYLREDITFSLFEGCPLKMDVTGSAAPRLTNGHDQLHSISLILGQIINKAFSYQISAIEWQQFVGMVHAWLDEIPRHVKPFSRGRSVTLSTVGELPSFWFLHDFHASARQYALVSLSILAVLAPPNQLSFLHSVANDVSIVGHETNKEELLDAYALEICGIAFTTNIPSVIVNSFGPIAYCGKFIRSEQARQEVIRRLSACKRPVGWPVERLITNLKSSWAAAGLPELESPTFSGEAGPSPVRFRAPRLVSRGLATIASATKTSPAPGLHWPAVVRPSVSEIKNARLDERNLEKAVRHIHQDGLVVIEDVVPHEDIDSLNAKMVEDARVLQNMGEKGPFNYNQGNLQQDAPPVAEFFYPSIFTNTVATQVTSAVLGPRPKWTFCSANSAMPPLPGASPQRQPVHSDADFAHPAHPFALVVNVPLVTMTPENGSTELWLGTHKTDLSFQEGAHGERASGRIKENFLREREAVRPPIQPIVKKGSVVLRDLRLWHAGMPNPSDQVRIMLAMIHFAPWYRNPMKLQFGDNMKPILEKLDQEGKLGLQVPIDWVSSEEAMKTYLNRGFGNSYDFNQAP</sequence>
<dbReference type="EMBL" id="JAWRVG010000069">
    <property type="protein sequence ID" value="KAK4061571.1"/>
    <property type="molecule type" value="Genomic_DNA"/>
</dbReference>
<protein>
    <recommendedName>
        <fullName evidence="3">Phytanoyl-CoA dioxygenase</fullName>
    </recommendedName>
</protein>
<dbReference type="PANTHER" id="PTHR37563">
    <property type="entry name" value="PHYTANOYL-COA DIOXYGENASE FAMILY PROTEIN (AFU_ORTHOLOGUE AFUA_2G03330)"/>
    <property type="match status" value="1"/>
</dbReference>
<keyword evidence="2" id="KW-1185">Reference proteome</keyword>
<dbReference type="Pfam" id="PF05721">
    <property type="entry name" value="PhyH"/>
    <property type="match status" value="1"/>
</dbReference>
<reference evidence="1" key="1">
    <citation type="submission" date="2023-11" db="EMBL/GenBank/DDBJ databases">
        <title>The genome sequences of three competitors of mushroom-forming fungi.</title>
        <authorList>
            <person name="Beijen E."/>
            <person name="Ohm R.A."/>
        </authorList>
    </citation>
    <scope>NUCLEOTIDE SEQUENCE</scope>
    <source>
        <strain evidence="1">CBS 100526</strain>
    </source>
</reference>
<evidence type="ECO:0000313" key="1">
    <source>
        <dbReference type="EMBL" id="KAK4061571.1"/>
    </source>
</evidence>
<dbReference type="GeneID" id="87914239"/>
<evidence type="ECO:0008006" key="3">
    <source>
        <dbReference type="Google" id="ProtNLM"/>
    </source>
</evidence>
<organism evidence="1 2">
    <name type="scientific">Trichoderma aggressivum f. europaeum</name>
    <dbReference type="NCBI Taxonomy" id="173218"/>
    <lineage>
        <taxon>Eukaryota</taxon>
        <taxon>Fungi</taxon>
        <taxon>Dikarya</taxon>
        <taxon>Ascomycota</taxon>
        <taxon>Pezizomycotina</taxon>
        <taxon>Sordariomycetes</taxon>
        <taxon>Hypocreomycetidae</taxon>
        <taxon>Hypocreales</taxon>
        <taxon>Hypocreaceae</taxon>
        <taxon>Trichoderma</taxon>
    </lineage>
</organism>
<dbReference type="SUPFAM" id="SSF51197">
    <property type="entry name" value="Clavaminate synthase-like"/>
    <property type="match status" value="1"/>
</dbReference>
<dbReference type="PANTHER" id="PTHR37563:SF2">
    <property type="entry name" value="PHYTANOYL-COA DIOXYGENASE FAMILY PROTEIN (AFU_ORTHOLOGUE AFUA_2G03330)"/>
    <property type="match status" value="1"/>
</dbReference>